<dbReference type="OrthoDB" id="1808614at2"/>
<dbReference type="Proteomes" id="UP000441717">
    <property type="component" value="Unassembled WGS sequence"/>
</dbReference>
<dbReference type="AlphaFoldDB" id="A0A6N7INA2"/>
<dbReference type="CDD" id="cd00371">
    <property type="entry name" value="HMA"/>
    <property type="match status" value="1"/>
</dbReference>
<gene>
    <name evidence="2" type="ORF">GFC01_02090</name>
</gene>
<accession>A0A6N7INA2</accession>
<name>A0A6N7INA2_9FIRM</name>
<comment type="caution">
    <text evidence="2">The sequence shown here is derived from an EMBL/GenBank/DDBJ whole genome shotgun (WGS) entry which is preliminary data.</text>
</comment>
<keyword evidence="3" id="KW-1185">Reference proteome</keyword>
<proteinExistence type="predicted"/>
<dbReference type="InterPro" id="IPR036163">
    <property type="entry name" value="HMA_dom_sf"/>
</dbReference>
<evidence type="ECO:0000313" key="2">
    <source>
        <dbReference type="EMBL" id="MQL51079.1"/>
    </source>
</evidence>
<dbReference type="Pfam" id="PF00403">
    <property type="entry name" value="HMA"/>
    <property type="match status" value="1"/>
</dbReference>
<evidence type="ECO:0000259" key="1">
    <source>
        <dbReference type="PROSITE" id="PS50846"/>
    </source>
</evidence>
<dbReference type="Gene3D" id="3.30.70.100">
    <property type="match status" value="1"/>
</dbReference>
<dbReference type="PROSITE" id="PS50846">
    <property type="entry name" value="HMA_2"/>
    <property type="match status" value="1"/>
</dbReference>
<organism evidence="2 3">
    <name type="scientific">Desulfofundulus thermobenzoicus</name>
    <dbReference type="NCBI Taxonomy" id="29376"/>
    <lineage>
        <taxon>Bacteria</taxon>
        <taxon>Bacillati</taxon>
        <taxon>Bacillota</taxon>
        <taxon>Clostridia</taxon>
        <taxon>Eubacteriales</taxon>
        <taxon>Peptococcaceae</taxon>
        <taxon>Desulfofundulus</taxon>
    </lineage>
</organism>
<dbReference type="EMBL" id="WHYR01000004">
    <property type="protein sequence ID" value="MQL51079.1"/>
    <property type="molecule type" value="Genomic_DNA"/>
</dbReference>
<dbReference type="SUPFAM" id="SSF55008">
    <property type="entry name" value="HMA, heavy metal-associated domain"/>
    <property type="match status" value="1"/>
</dbReference>
<evidence type="ECO:0000313" key="3">
    <source>
        <dbReference type="Proteomes" id="UP000441717"/>
    </source>
</evidence>
<feature type="domain" description="HMA" evidence="1">
    <location>
        <begin position="6"/>
        <end position="72"/>
    </location>
</feature>
<dbReference type="InterPro" id="IPR006121">
    <property type="entry name" value="HMA_dom"/>
</dbReference>
<protein>
    <submittedName>
        <fullName evidence="2">Copper chaperone</fullName>
    </submittedName>
</protein>
<dbReference type="GO" id="GO:0046872">
    <property type="term" value="F:metal ion binding"/>
    <property type="evidence" value="ECO:0007669"/>
    <property type="project" value="InterPro"/>
</dbReference>
<sequence>MVMGSENLILRIDGLQSEEDRMDVKRALEDVAGVKWVCVDGEAGTAVVIFDPERTPQDNLINVVMEMGYAVKRFFSG</sequence>
<reference evidence="2 3" key="1">
    <citation type="submission" date="2019-10" db="EMBL/GenBank/DDBJ databases">
        <title>Comparative genomics of sulfur disproportionating microorganisms.</title>
        <authorList>
            <person name="Ward L.M."/>
            <person name="Bertran E."/>
            <person name="Johnston D."/>
        </authorList>
    </citation>
    <scope>NUCLEOTIDE SEQUENCE [LARGE SCALE GENOMIC DNA]</scope>
    <source>
        <strain evidence="2 3">DSM 14055</strain>
    </source>
</reference>